<dbReference type="Proteomes" id="UP000825935">
    <property type="component" value="Chromosome 3"/>
</dbReference>
<accession>A0A8T2V3Q1</accession>
<dbReference type="AlphaFoldDB" id="A0A8T2V3Q1"/>
<proteinExistence type="predicted"/>
<keyword evidence="3" id="KW-1185">Reference proteome</keyword>
<protein>
    <submittedName>
        <fullName evidence="2">Uncharacterized protein</fullName>
    </submittedName>
</protein>
<organism evidence="2 3">
    <name type="scientific">Ceratopteris richardii</name>
    <name type="common">Triangle waterfern</name>
    <dbReference type="NCBI Taxonomy" id="49495"/>
    <lineage>
        <taxon>Eukaryota</taxon>
        <taxon>Viridiplantae</taxon>
        <taxon>Streptophyta</taxon>
        <taxon>Embryophyta</taxon>
        <taxon>Tracheophyta</taxon>
        <taxon>Polypodiopsida</taxon>
        <taxon>Polypodiidae</taxon>
        <taxon>Polypodiales</taxon>
        <taxon>Pteridineae</taxon>
        <taxon>Pteridaceae</taxon>
        <taxon>Parkerioideae</taxon>
        <taxon>Ceratopteris</taxon>
    </lineage>
</organism>
<feature type="region of interest" description="Disordered" evidence="1">
    <location>
        <begin position="1"/>
        <end position="23"/>
    </location>
</feature>
<name>A0A8T2V3Q1_CERRI</name>
<dbReference type="EMBL" id="CM035408">
    <property type="protein sequence ID" value="KAH7441820.1"/>
    <property type="molecule type" value="Genomic_DNA"/>
</dbReference>
<comment type="caution">
    <text evidence="2">The sequence shown here is derived from an EMBL/GenBank/DDBJ whole genome shotgun (WGS) entry which is preliminary data.</text>
</comment>
<gene>
    <name evidence="2" type="ORF">KP509_03G055800</name>
</gene>
<evidence type="ECO:0000313" key="2">
    <source>
        <dbReference type="EMBL" id="KAH7441820.1"/>
    </source>
</evidence>
<evidence type="ECO:0000313" key="3">
    <source>
        <dbReference type="Proteomes" id="UP000825935"/>
    </source>
</evidence>
<evidence type="ECO:0000256" key="1">
    <source>
        <dbReference type="SAM" id="MobiDB-lite"/>
    </source>
</evidence>
<sequence>MNSPADCSDSASTGADQNQNVLGITGFPGDVAKKLNTNSIFQSYTSGDMDKMVGPLIAFGSNGVEDEALAPKRRRISSKLVNVRRKLLRPFSKLRTFISTSTGEPSA</sequence>
<reference evidence="2" key="1">
    <citation type="submission" date="2021-08" db="EMBL/GenBank/DDBJ databases">
        <title>WGS assembly of Ceratopteris richardii.</title>
        <authorList>
            <person name="Marchant D.B."/>
            <person name="Chen G."/>
            <person name="Jenkins J."/>
            <person name="Shu S."/>
            <person name="Leebens-Mack J."/>
            <person name="Grimwood J."/>
            <person name="Schmutz J."/>
            <person name="Soltis P."/>
            <person name="Soltis D."/>
            <person name="Chen Z.-H."/>
        </authorList>
    </citation>
    <scope>NUCLEOTIDE SEQUENCE</scope>
    <source>
        <strain evidence="2">Whitten #5841</strain>
        <tissue evidence="2">Leaf</tissue>
    </source>
</reference>
<feature type="compositionally biased region" description="Polar residues" evidence="1">
    <location>
        <begin position="1"/>
        <end position="22"/>
    </location>
</feature>